<proteinExistence type="predicted"/>
<sequence length="213" mass="23697">MILCQIEELSYAIHNAKVQMAKTKQAMHLVEWSLSESYHLIKQLSTVAISTPHTPSIAAAPLPELIPYSNHSHAVTPAARILSVVSLPNSLNVVLVSPYLNLASNVLAHVEMLSVPSVSECLQYLDDFLLYAVTECPSYFFHNCSYDCVDHSAIKSCPSFLLYITSYDHFISLLRLAKLSTCQLYFIPLFQHHTDAYPSLSPGFSSLEPPLDI</sequence>
<organism evidence="1 2">
    <name type="scientific">Boletus reticuloceps</name>
    <dbReference type="NCBI Taxonomy" id="495285"/>
    <lineage>
        <taxon>Eukaryota</taxon>
        <taxon>Fungi</taxon>
        <taxon>Dikarya</taxon>
        <taxon>Basidiomycota</taxon>
        <taxon>Agaricomycotina</taxon>
        <taxon>Agaricomycetes</taxon>
        <taxon>Agaricomycetidae</taxon>
        <taxon>Boletales</taxon>
        <taxon>Boletineae</taxon>
        <taxon>Boletaceae</taxon>
        <taxon>Boletoideae</taxon>
        <taxon>Boletus</taxon>
    </lineage>
</organism>
<dbReference type="Proteomes" id="UP000683000">
    <property type="component" value="Unassembled WGS sequence"/>
</dbReference>
<accession>A0A8I2YGN0</accession>
<dbReference type="AlphaFoldDB" id="A0A8I2YGN0"/>
<evidence type="ECO:0000313" key="1">
    <source>
        <dbReference type="EMBL" id="KAG6371143.1"/>
    </source>
</evidence>
<evidence type="ECO:0000313" key="2">
    <source>
        <dbReference type="Proteomes" id="UP000683000"/>
    </source>
</evidence>
<keyword evidence="2" id="KW-1185">Reference proteome</keyword>
<dbReference type="EMBL" id="JAGFBS010000039">
    <property type="protein sequence ID" value="KAG6371143.1"/>
    <property type="molecule type" value="Genomic_DNA"/>
</dbReference>
<reference evidence="1" key="1">
    <citation type="submission" date="2021-03" db="EMBL/GenBank/DDBJ databases">
        <title>Evolutionary innovations through gain and loss of genes in the ectomycorrhizal Boletales.</title>
        <authorList>
            <person name="Wu G."/>
            <person name="Miyauchi S."/>
            <person name="Morin E."/>
            <person name="Yang Z.-L."/>
            <person name="Xu J."/>
            <person name="Martin F.M."/>
        </authorList>
    </citation>
    <scope>NUCLEOTIDE SEQUENCE</scope>
    <source>
        <strain evidence="1">BR01</strain>
    </source>
</reference>
<gene>
    <name evidence="1" type="ORF">JVT61DRAFT_9911</name>
</gene>
<protein>
    <submittedName>
        <fullName evidence="1">Uncharacterized protein</fullName>
    </submittedName>
</protein>
<name>A0A8I2YGN0_9AGAM</name>
<comment type="caution">
    <text evidence="1">The sequence shown here is derived from an EMBL/GenBank/DDBJ whole genome shotgun (WGS) entry which is preliminary data.</text>
</comment>